<evidence type="ECO:0000313" key="4">
    <source>
        <dbReference type="Proteomes" id="UP000193560"/>
    </source>
</evidence>
<accession>A0A1X2IJP8</accession>
<feature type="compositionally biased region" description="Low complexity" evidence="1">
    <location>
        <begin position="1540"/>
        <end position="1557"/>
    </location>
</feature>
<evidence type="ECO:0000313" key="3">
    <source>
        <dbReference type="EMBL" id="ORZ17795.1"/>
    </source>
</evidence>
<feature type="compositionally biased region" description="Low complexity" evidence="1">
    <location>
        <begin position="1510"/>
        <end position="1521"/>
    </location>
</feature>
<feature type="domain" description="Sacsin/Nov" evidence="2">
    <location>
        <begin position="30"/>
        <end position="144"/>
    </location>
</feature>
<evidence type="ECO:0000259" key="2">
    <source>
        <dbReference type="Pfam" id="PF25794"/>
    </source>
</evidence>
<feature type="compositionally biased region" description="Polar residues" evidence="1">
    <location>
        <begin position="1587"/>
        <end position="1597"/>
    </location>
</feature>
<keyword evidence="4" id="KW-1185">Reference proteome</keyword>
<dbReference type="SUPFAM" id="SSF55874">
    <property type="entry name" value="ATPase domain of HSP90 chaperone/DNA topoisomerase II/histidine kinase"/>
    <property type="match status" value="1"/>
</dbReference>
<dbReference type="Proteomes" id="UP000193560">
    <property type="component" value="Unassembled WGS sequence"/>
</dbReference>
<evidence type="ECO:0000256" key="1">
    <source>
        <dbReference type="SAM" id="MobiDB-lite"/>
    </source>
</evidence>
<feature type="compositionally biased region" description="Polar residues" evidence="1">
    <location>
        <begin position="1562"/>
        <end position="1580"/>
    </location>
</feature>
<proteinExistence type="predicted"/>
<dbReference type="InterPro" id="IPR036890">
    <property type="entry name" value="HATPase_C_sf"/>
</dbReference>
<protein>
    <recommendedName>
        <fullName evidence="2">Sacsin/Nov domain-containing protein</fullName>
    </recommendedName>
</protein>
<dbReference type="NCBIfam" id="NF047352">
    <property type="entry name" value="P_loop_sacsin"/>
    <property type="match status" value="1"/>
</dbReference>
<dbReference type="PANTHER" id="PTHR47839:SF1">
    <property type="entry name" value="DOMAIN PROTEIN, PUTATIVE (AFU_ORTHOLOGUE AFUA_6G04830)-RELATED"/>
    <property type="match status" value="1"/>
</dbReference>
<feature type="compositionally biased region" description="Polar residues" evidence="1">
    <location>
        <begin position="1493"/>
        <end position="1504"/>
    </location>
</feature>
<dbReference type="STRING" id="90262.A0A1X2IJP8"/>
<dbReference type="Pfam" id="PF12449">
    <property type="entry name" value="DUF3684"/>
    <property type="match status" value="1"/>
</dbReference>
<dbReference type="Gene3D" id="3.30.565.10">
    <property type="entry name" value="Histidine kinase-like ATPase, C-terminal domain"/>
    <property type="match status" value="1"/>
</dbReference>
<gene>
    <name evidence="3" type="ORF">BCR42DRAFT_350190</name>
</gene>
<feature type="region of interest" description="Disordered" evidence="1">
    <location>
        <begin position="1490"/>
        <end position="1597"/>
    </location>
</feature>
<feature type="region of interest" description="Disordered" evidence="1">
    <location>
        <begin position="826"/>
        <end position="845"/>
    </location>
</feature>
<feature type="region of interest" description="Disordered" evidence="1">
    <location>
        <begin position="1423"/>
        <end position="1442"/>
    </location>
</feature>
<name>A0A1X2IJP8_9FUNG</name>
<dbReference type="InterPro" id="IPR022155">
    <property type="entry name" value="DUF3684"/>
</dbReference>
<comment type="caution">
    <text evidence="3">The sequence shown here is derived from an EMBL/GenBank/DDBJ whole genome shotgun (WGS) entry which is preliminary data.</text>
</comment>
<dbReference type="InterPro" id="IPR058210">
    <property type="entry name" value="SACS/Nov_dom"/>
</dbReference>
<dbReference type="OrthoDB" id="10031156at2759"/>
<reference evidence="3 4" key="1">
    <citation type="submission" date="2016-07" db="EMBL/GenBank/DDBJ databases">
        <title>Pervasive Adenine N6-methylation of Active Genes in Fungi.</title>
        <authorList>
            <consortium name="DOE Joint Genome Institute"/>
            <person name="Mondo S.J."/>
            <person name="Dannebaum R.O."/>
            <person name="Kuo R.C."/>
            <person name="Labutti K."/>
            <person name="Haridas S."/>
            <person name="Kuo A."/>
            <person name="Salamov A."/>
            <person name="Ahrendt S.R."/>
            <person name="Lipzen A."/>
            <person name="Sullivan W."/>
            <person name="Andreopoulos W.B."/>
            <person name="Clum A."/>
            <person name="Lindquist E."/>
            <person name="Daum C."/>
            <person name="Ramamoorthy G.K."/>
            <person name="Gryganskyi A."/>
            <person name="Culley D."/>
            <person name="Magnuson J.K."/>
            <person name="James T.Y."/>
            <person name="O'Malley M.A."/>
            <person name="Stajich J.E."/>
            <person name="Spatafora J.W."/>
            <person name="Visel A."/>
            <person name="Grigoriev I.V."/>
        </authorList>
    </citation>
    <scope>NUCLEOTIDE SEQUENCE [LARGE SCALE GENOMIC DNA]</scope>
    <source>
        <strain evidence="3 4">NRRL 1336</strain>
    </source>
</reference>
<sequence>MQRNQNLERLRSNIMDINGKEEKVEVNQRHLIDKILARYSAEYVLYRELMQNADDASSTKIEIHFHTDNSTESPGKLPNLAAKCDKITFKNNGMAFRPEDWQRLKRIAEGNPDEQKIGAFGVGFYSLFSVCENPFVFSGSQCMAFYFKGDQLFAKRADVPEEERNDWTSFLMDLREPMEMPDLDHFAKFLTTSMGFTANLRQISVFLDHHKLFHLAKQTADPRSMTVDARKVHTTSPKQMFTIVAADMRKIQLDAQKYAPPSMFSPLTNLLSSKSSSSSTMDNKDDLPMESASLFLRVVTGTLNVDVPENFIREMERSTKKRPPKTTKFQLVYTSKEELDASENKHHIFKDLMPFPNQGRVFIGFPTHQTTGCCSHMAARFIPTVERESIDFADRYLSVWNKELLSVGGLLSRLVYNDEMDQVDALYQELVGPVTEVDKGITYEDDGTDNAKLMLEQRAAHTLHSFTFQPSTPSDIVSKVQEERFYQSSRIPLRLMTSHGVQPATVTRTLPDESFIMGPSITDLLNSFVKTIPTTTPIIRKQCKDGLQKLVKTGLLQYMGMMDVLKELDTRSLSCNEMVGCMKWWIECQKGNQMIPTSTLRNLDTTRAKFFMSAVMMYTDTDGNEQLLQLSNAKWWLNPKIISLNMPVPDSTLPFSVSKALQQSEMSMYFGLNELSLLSWGKYIANDRKLETSAQFSEQVLSILTRGYNQLSSQAQLELCGYLKSKTCIPTKSGMKLASDTYFASVNLFDDLPTVHFQNSRHVGDQLLTMLGVRKHVDLQLIFDRLVSDGSWSHVDLVKYLTSVQSTLSSNEIRRLQETAIFTKEGEPAKQKEGLRPTGKMDEEGKPEMEKFTKKIYRRHKASSLYAPTDTLRNLQVPLIDWKGNGNVRWRQGSDEAKFMEKLGLRSSPPLQEILQLAAPKSNNNDRQLQTRALTYFIENRQTYSPDYDINKIELAFLPCQDGKTYAAPKNCFTNQDATVLNFQVLHQDLILVRDKLGVRENPSPDRLLEAFQQQISMDSNIMKGKLEYMASRMGDFVYDHWEKLRNSAFIPVVDKRKSLSSGTASSPNMLMVRPTECYFESDDTNFHKELFLFVNFGSLANSFLRSCGVKDEPTILELANMLVKDPQRFWNLCGGGERYLTVLRQIAGQYHQIKNHRKLIQTMKSQPCLVGIKRSTVGEGAASGGGDSTLQVQEKSANTNGIDSTIDDSKEEDFVQYRLAKASDIFIIDDTMGQHIFSPLSAPMEPMLEEFYGHLGSDRLSNQIKETYTFRETVGPSARSKAITDVIFERTGIIIYQMKQDYPQRQKELYRDEKYIKRNLKVIQAKELKINRVFKHTGEKDIQPTTACVDQSKSIIYISSAGEIDYYDVANALCYLIFTRVRFNDAIIAERYLTTSLKNLRRKGVPVDRILSINKIVENNRQPIISGSDPSSTPLPPLQPSLSAQKLNDYTKKVLEVFGDCQEGYVRQLLSQETDNHVERVIDKLIHEDYPRSQQSQHSTMVQEQKDLPSTPNTPSSTTTAESERSKTLMGRLLSWGKSAATTSAPSTSTSSSASSDNKDQTTQSQQTEQLVDTTSQPTEKPKLPKSTQTITPNYSSSIKQNLRRAIHSCKPYSGQDMFSPPTINKVVESTQYCDATPGQNLTHVGQVKGLEFYVHRDVDAEQVLTQHGQAMQRFAHVVTGLANHVFELKLNTVHLYYDTEGPTIAFNKGGSLFLNLRYYLALHEPNMTTDPELMHTKRKEALIYWFMTLAHELAHSFVHEHSAEHEFYFSSFAEMYLEPLIGYMALSSATPSAPSHPPSTN</sequence>
<dbReference type="EMBL" id="MCGE01000009">
    <property type="protein sequence ID" value="ORZ17795.1"/>
    <property type="molecule type" value="Genomic_DNA"/>
</dbReference>
<organism evidence="3 4">
    <name type="scientific">Absidia repens</name>
    <dbReference type="NCBI Taxonomy" id="90262"/>
    <lineage>
        <taxon>Eukaryota</taxon>
        <taxon>Fungi</taxon>
        <taxon>Fungi incertae sedis</taxon>
        <taxon>Mucoromycota</taxon>
        <taxon>Mucoromycotina</taxon>
        <taxon>Mucoromycetes</taxon>
        <taxon>Mucorales</taxon>
        <taxon>Cunninghamellaceae</taxon>
        <taxon>Absidia</taxon>
    </lineage>
</organism>
<dbReference type="PANTHER" id="PTHR47839">
    <property type="entry name" value="DOMAIN PROTEIN, PUTATIVE (AFU_ORTHOLOGUE AFUA_6G04830)-RELATED"/>
    <property type="match status" value="1"/>
</dbReference>
<dbReference type="Pfam" id="PF25794">
    <property type="entry name" value="SACS"/>
    <property type="match status" value="1"/>
</dbReference>